<evidence type="ECO:0000313" key="10">
    <source>
        <dbReference type="Proteomes" id="UP001251528"/>
    </source>
</evidence>
<comment type="caution">
    <text evidence="9">The sequence shown here is derived from an EMBL/GenBank/DDBJ whole genome shotgun (WGS) entry which is preliminary data.</text>
</comment>
<dbReference type="Gene3D" id="3.40.50.1820">
    <property type="entry name" value="alpha/beta hydrolase"/>
    <property type="match status" value="1"/>
</dbReference>
<dbReference type="Proteomes" id="UP001251528">
    <property type="component" value="Unassembled WGS sequence"/>
</dbReference>
<dbReference type="EMBL" id="JASWJB010000358">
    <property type="protein sequence ID" value="KAK2591166.1"/>
    <property type="molecule type" value="Genomic_DNA"/>
</dbReference>
<keyword evidence="3" id="KW-0479">Metal-binding</keyword>
<dbReference type="GO" id="GO:0046872">
    <property type="term" value="F:metal ion binding"/>
    <property type="evidence" value="ECO:0007669"/>
    <property type="project" value="UniProtKB-KW"/>
</dbReference>
<keyword evidence="4 8" id="KW-0732">Signal</keyword>
<evidence type="ECO:0000256" key="7">
    <source>
        <dbReference type="ARBA" id="ARBA00023157"/>
    </source>
</evidence>
<gene>
    <name evidence="9" type="ORF">QQS21_011142</name>
</gene>
<evidence type="ECO:0000256" key="2">
    <source>
        <dbReference type="ARBA" id="ARBA00022487"/>
    </source>
</evidence>
<evidence type="ECO:0000256" key="4">
    <source>
        <dbReference type="ARBA" id="ARBA00022729"/>
    </source>
</evidence>
<evidence type="ECO:0000256" key="5">
    <source>
        <dbReference type="ARBA" id="ARBA00022801"/>
    </source>
</evidence>
<keyword evidence="5 8" id="KW-0378">Hydrolase</keyword>
<reference evidence="9" key="1">
    <citation type="submission" date="2023-06" db="EMBL/GenBank/DDBJ databases">
        <title>Conoideocrella luteorostrata (Hypocreales: Clavicipitaceae), a potential biocontrol fungus for elongate hemlock scale in United States Christmas tree production areas.</title>
        <authorList>
            <person name="Barrett H."/>
            <person name="Lovett B."/>
            <person name="Macias A.M."/>
            <person name="Stajich J.E."/>
            <person name="Kasson M.T."/>
        </authorList>
    </citation>
    <scope>NUCLEOTIDE SEQUENCE</scope>
    <source>
        <strain evidence="9">ARSEF 14590</strain>
    </source>
</reference>
<dbReference type="Pfam" id="PF07519">
    <property type="entry name" value="Tannase"/>
    <property type="match status" value="1"/>
</dbReference>
<protein>
    <recommendedName>
        <fullName evidence="8">Carboxylic ester hydrolase</fullName>
        <ecNumber evidence="8">3.1.1.-</ecNumber>
    </recommendedName>
</protein>
<sequence length="537" mass="57353">MIRAHFSGLVITLLVTLLSHVAAGAAAKKLKCLPSALSVPPPFGAKIQDITASSVYSYNISVAQNGGNPPFDTNFTGLDFCNVTVTYIHPGQKNIIHVQVWLPLKGWNGRFQGSGGGGWAAGLGALSLAPGVALGYATAETDGGHAEADLNPASWALDSPGNVDLNNLQNFASTAMGDLAIIGKAVTKSFYGSPAKYSYWNGCSTGGREGFMLAQRYPDAFDGILAFSPVINWPQVPTATYWSQHVMKSLNYYPLPCEMTAITAAAIKACDSLDGVEDGIISLPNLCGFDARSLVGKPFSCDDGTNQPLTLKFSSQAATIANAAWAGPHSQSGARLWYGIDREAQFMGVANTSCSGKTADTCVGAPFQLGAQWIKFFLAKDPEFSFAKMSDAKYAALFHSSVQQYQSIIGTNDPDLSQFRSKGGKMIAVHGFADEVVPIGGTVDYYQQVLSMDSTATDYFRFFQAPGVAHCASYVGPYPRDALNSLVKWVERGQAPDTLTAVDPKGEIVRDLCPHPRVQRYIGGDPKKPGSFRCSKR</sequence>
<dbReference type="AlphaFoldDB" id="A0AAJ0CDV7"/>
<dbReference type="GO" id="GO:0030600">
    <property type="term" value="F:feruloyl esterase activity"/>
    <property type="evidence" value="ECO:0007669"/>
    <property type="project" value="UniProtKB-ARBA"/>
</dbReference>
<keyword evidence="7" id="KW-1015">Disulfide bond</keyword>
<dbReference type="PANTHER" id="PTHR33938:SF8">
    <property type="entry name" value="CARBOXYLIC ESTER HYDROLASE"/>
    <property type="match status" value="1"/>
</dbReference>
<evidence type="ECO:0000256" key="6">
    <source>
        <dbReference type="ARBA" id="ARBA00022837"/>
    </source>
</evidence>
<evidence type="ECO:0000313" key="9">
    <source>
        <dbReference type="EMBL" id="KAK2591166.1"/>
    </source>
</evidence>
<evidence type="ECO:0000256" key="1">
    <source>
        <dbReference type="ARBA" id="ARBA00006249"/>
    </source>
</evidence>
<dbReference type="InterPro" id="IPR011118">
    <property type="entry name" value="Tannase/feruloyl_esterase"/>
</dbReference>
<proteinExistence type="inferred from homology"/>
<dbReference type="EC" id="3.1.1.-" evidence="8"/>
<evidence type="ECO:0000256" key="3">
    <source>
        <dbReference type="ARBA" id="ARBA00022723"/>
    </source>
</evidence>
<keyword evidence="10" id="KW-1185">Reference proteome</keyword>
<feature type="signal peptide" evidence="8">
    <location>
        <begin position="1"/>
        <end position="27"/>
    </location>
</feature>
<feature type="chain" id="PRO_5042312771" description="Carboxylic ester hydrolase" evidence="8">
    <location>
        <begin position="28"/>
        <end position="537"/>
    </location>
</feature>
<comment type="similarity">
    <text evidence="1 8">Belongs to the tannase family.</text>
</comment>
<organism evidence="9 10">
    <name type="scientific">Conoideocrella luteorostrata</name>
    <dbReference type="NCBI Taxonomy" id="1105319"/>
    <lineage>
        <taxon>Eukaryota</taxon>
        <taxon>Fungi</taxon>
        <taxon>Dikarya</taxon>
        <taxon>Ascomycota</taxon>
        <taxon>Pezizomycotina</taxon>
        <taxon>Sordariomycetes</taxon>
        <taxon>Hypocreomycetidae</taxon>
        <taxon>Hypocreales</taxon>
        <taxon>Clavicipitaceae</taxon>
        <taxon>Conoideocrella</taxon>
    </lineage>
</organism>
<dbReference type="PANTHER" id="PTHR33938">
    <property type="entry name" value="FERULOYL ESTERASE B-RELATED"/>
    <property type="match status" value="1"/>
</dbReference>
<keyword evidence="6" id="KW-0106">Calcium</keyword>
<keyword evidence="2" id="KW-0719">Serine esterase</keyword>
<name>A0AAJ0CDV7_9HYPO</name>
<dbReference type="SUPFAM" id="SSF53474">
    <property type="entry name" value="alpha/beta-Hydrolases"/>
    <property type="match status" value="1"/>
</dbReference>
<accession>A0AAJ0CDV7</accession>
<dbReference type="InterPro" id="IPR029058">
    <property type="entry name" value="AB_hydrolase_fold"/>
</dbReference>
<evidence type="ECO:0000256" key="8">
    <source>
        <dbReference type="RuleBase" id="RU361238"/>
    </source>
</evidence>